<dbReference type="InterPro" id="IPR018108">
    <property type="entry name" value="MCP_transmembrane"/>
</dbReference>
<dbReference type="Proteomes" id="UP000265040">
    <property type="component" value="Chromosome 11"/>
</dbReference>
<dbReference type="InterPro" id="IPR051028">
    <property type="entry name" value="Mito_Solute_Carrier"/>
</dbReference>
<dbReference type="AlphaFoldDB" id="A0AAQ6IF43"/>
<dbReference type="GO" id="GO:0015183">
    <property type="term" value="F:L-aspartate transmembrane transporter activity"/>
    <property type="evidence" value="ECO:0007669"/>
    <property type="project" value="TreeGrafter"/>
</dbReference>
<keyword evidence="3 8" id="KW-0812">Transmembrane</keyword>
<dbReference type="GO" id="GO:0005743">
    <property type="term" value="C:mitochondrial inner membrane"/>
    <property type="evidence" value="ECO:0007669"/>
    <property type="project" value="UniProtKB-SubCell"/>
</dbReference>
<evidence type="ECO:0000256" key="6">
    <source>
        <dbReference type="ARBA" id="ARBA00023128"/>
    </source>
</evidence>
<keyword evidence="6" id="KW-0496">Mitochondrion</keyword>
<evidence type="ECO:0000256" key="5">
    <source>
        <dbReference type="ARBA" id="ARBA00022989"/>
    </source>
</evidence>
<feature type="transmembrane region" description="Helical" evidence="10">
    <location>
        <begin position="46"/>
        <end position="67"/>
    </location>
</feature>
<reference evidence="11" key="3">
    <citation type="submission" date="2025-09" db="UniProtKB">
        <authorList>
            <consortium name="Ensembl"/>
        </authorList>
    </citation>
    <scope>IDENTIFICATION</scope>
</reference>
<keyword evidence="7 8" id="KW-0472">Membrane</keyword>
<gene>
    <name evidence="11" type="primary">HSD17B2</name>
</gene>
<evidence type="ECO:0000256" key="1">
    <source>
        <dbReference type="ARBA" id="ARBA00004448"/>
    </source>
</evidence>
<dbReference type="GeneTree" id="ENSGT00940000159344"/>
<keyword evidence="12" id="KW-1185">Reference proteome</keyword>
<evidence type="ECO:0000256" key="4">
    <source>
        <dbReference type="ARBA" id="ARBA00022792"/>
    </source>
</evidence>
<keyword evidence="9" id="KW-0813">Transport</keyword>
<dbReference type="SUPFAM" id="SSF103506">
    <property type="entry name" value="Mitochondrial carrier"/>
    <property type="match status" value="1"/>
</dbReference>
<accession>A0AAQ6IF43</accession>
<dbReference type="GO" id="GO:0005313">
    <property type="term" value="F:L-glutamate transmembrane transporter activity"/>
    <property type="evidence" value="ECO:0007669"/>
    <property type="project" value="TreeGrafter"/>
</dbReference>
<feature type="transmembrane region" description="Helical" evidence="10">
    <location>
        <begin position="250"/>
        <end position="271"/>
    </location>
</feature>
<keyword evidence="4" id="KW-0999">Mitochondrion inner membrane</keyword>
<dbReference type="Gene3D" id="1.50.40.10">
    <property type="entry name" value="Mitochondrial carrier domain"/>
    <property type="match status" value="1"/>
</dbReference>
<evidence type="ECO:0000256" key="2">
    <source>
        <dbReference type="ARBA" id="ARBA00006375"/>
    </source>
</evidence>
<protein>
    <recommendedName>
        <fullName evidence="13">Solute carrier family 25 member 13</fullName>
    </recommendedName>
</protein>
<reference evidence="11 12" key="1">
    <citation type="submission" date="2021-04" db="EMBL/GenBank/DDBJ databases">
        <authorList>
            <consortium name="Wellcome Sanger Institute Data Sharing"/>
        </authorList>
    </citation>
    <scope>NUCLEOTIDE SEQUENCE [LARGE SCALE GENOMIC DNA]</scope>
</reference>
<dbReference type="Ensembl" id="ENSATET00000078833.1">
    <property type="protein sequence ID" value="ENSATEP00000075960.1"/>
    <property type="gene ID" value="ENSATEG00000033361.1"/>
</dbReference>
<organism evidence="11 12">
    <name type="scientific">Anabas testudineus</name>
    <name type="common">Climbing perch</name>
    <name type="synonym">Anthias testudineus</name>
    <dbReference type="NCBI Taxonomy" id="64144"/>
    <lineage>
        <taxon>Eukaryota</taxon>
        <taxon>Metazoa</taxon>
        <taxon>Chordata</taxon>
        <taxon>Craniata</taxon>
        <taxon>Vertebrata</taxon>
        <taxon>Euteleostomi</taxon>
        <taxon>Actinopterygii</taxon>
        <taxon>Neopterygii</taxon>
        <taxon>Teleostei</taxon>
        <taxon>Neoteleostei</taxon>
        <taxon>Acanthomorphata</taxon>
        <taxon>Anabantaria</taxon>
        <taxon>Anabantiformes</taxon>
        <taxon>Anabantoidei</taxon>
        <taxon>Anabantidae</taxon>
        <taxon>Anabas</taxon>
    </lineage>
</organism>
<dbReference type="Pfam" id="PF00153">
    <property type="entry name" value="Mito_carr"/>
    <property type="match status" value="1"/>
</dbReference>
<dbReference type="PANTHER" id="PTHR45678">
    <property type="entry name" value="MITOCHONDRIAL 2-OXODICARBOXYLATE CARRIER 1-RELATED"/>
    <property type="match status" value="1"/>
</dbReference>
<evidence type="ECO:0000313" key="12">
    <source>
        <dbReference type="Proteomes" id="UP000265040"/>
    </source>
</evidence>
<name>A0AAQ6IF43_ANATE</name>
<evidence type="ECO:0000256" key="7">
    <source>
        <dbReference type="ARBA" id="ARBA00023136"/>
    </source>
</evidence>
<dbReference type="GO" id="GO:0043490">
    <property type="term" value="P:malate-aspartate shuttle"/>
    <property type="evidence" value="ECO:0007669"/>
    <property type="project" value="TreeGrafter"/>
</dbReference>
<dbReference type="InterPro" id="IPR023395">
    <property type="entry name" value="MCP_dom_sf"/>
</dbReference>
<reference evidence="11" key="2">
    <citation type="submission" date="2025-08" db="UniProtKB">
        <authorList>
            <consortium name="Ensembl"/>
        </authorList>
    </citation>
    <scope>IDENTIFICATION</scope>
</reference>
<dbReference type="PANTHER" id="PTHR45678:SF12">
    <property type="entry name" value="ELECTROGENIC ASPARTATE_GLUTAMATE ANTIPORTER SLC25A13, MITOCHONDRIAL"/>
    <property type="match status" value="1"/>
</dbReference>
<keyword evidence="5 10" id="KW-1133">Transmembrane helix</keyword>
<evidence type="ECO:0008006" key="13">
    <source>
        <dbReference type="Google" id="ProtNLM"/>
    </source>
</evidence>
<proteinExistence type="inferred from homology"/>
<evidence type="ECO:0000256" key="9">
    <source>
        <dbReference type="RuleBase" id="RU000488"/>
    </source>
</evidence>
<comment type="similarity">
    <text evidence="2 9">Belongs to the mitochondrial carrier (TC 2.A.29) family.</text>
</comment>
<evidence type="ECO:0000256" key="3">
    <source>
        <dbReference type="ARBA" id="ARBA00022692"/>
    </source>
</evidence>
<evidence type="ECO:0000256" key="8">
    <source>
        <dbReference type="PROSITE-ProRule" id="PRU00282"/>
    </source>
</evidence>
<feature type="repeat" description="Solcar" evidence="8">
    <location>
        <begin position="244"/>
        <end position="335"/>
    </location>
</feature>
<evidence type="ECO:0000313" key="11">
    <source>
        <dbReference type="Ensembl" id="ENSATEP00000075960.1"/>
    </source>
</evidence>
<evidence type="ECO:0000256" key="10">
    <source>
        <dbReference type="SAM" id="Phobius"/>
    </source>
</evidence>
<feature type="transmembrane region" description="Helical" evidence="10">
    <location>
        <begin position="320"/>
        <end position="338"/>
    </location>
</feature>
<sequence length="403" mass="44032">IYLCLFCLLYKNVKQVFTLTTIRRHFPFSWDCNFLRLHKQLSYGEFTQFLLVGFILVISGTCAALDFRDIMVNSRLHMLTPFAEDSLVAVGGSTSHQLISTLAGAALGELGSSCDYFKKVKRNEGFFGLVPQLLGVAPEKAIKLTVRHCVRKCTDTCLLITFVLADGCAGSSQVNSLEILLQVVGEISKGQRVCALSVTGDLGFSGLYKVGQRAPRLIYCRTSPSYFPCNAHTKAYLTEEDGRIGLAKMLFGGALAGMLAAFLVTPADVIITRLQVVARAGQTTYSGLVDLMMIIKLLSEECPFLLLLYHSSPFSRVSTLFNSLTVPLASFLLLAFSYSPHHRKPAGSEPTPKSRISLLAPNPDHIGGFRLAVAMFAGIRSKFGLHLPRYMVATTVRTPASSP</sequence>
<comment type="subcellular location">
    <subcellularLocation>
        <location evidence="1">Mitochondrion inner membrane</location>
        <topology evidence="1">Multi-pass membrane protein</topology>
    </subcellularLocation>
</comment>
<dbReference type="PROSITE" id="PS50920">
    <property type="entry name" value="SOLCAR"/>
    <property type="match status" value="1"/>
</dbReference>